<keyword evidence="6 9" id="KW-1133">Transmembrane helix</keyword>
<dbReference type="EMBL" id="ATNL01000010">
    <property type="protein sequence ID" value="KON72816.1"/>
    <property type="molecule type" value="Genomic_DNA"/>
</dbReference>
<name>A0A0M0F6J2_CELCE</name>
<comment type="similarity">
    <text evidence="9">Belongs to the TatA/E family.</text>
</comment>
<keyword evidence="2 9" id="KW-0813">Transport</keyword>
<evidence type="ECO:0000313" key="11">
    <source>
        <dbReference type="EMBL" id="KON72816.1"/>
    </source>
</evidence>
<dbReference type="InterPro" id="IPR003369">
    <property type="entry name" value="TatA/B/E"/>
</dbReference>
<dbReference type="HAMAP" id="MF_00236">
    <property type="entry name" value="TatA_E"/>
    <property type="match status" value="1"/>
</dbReference>
<evidence type="ECO:0000256" key="7">
    <source>
        <dbReference type="ARBA" id="ARBA00023010"/>
    </source>
</evidence>
<dbReference type="PANTHER" id="PTHR42982:SF8">
    <property type="entry name" value="SEC-INDEPENDENT PROTEIN TRANSLOCASE PROTEIN TATA"/>
    <property type="match status" value="1"/>
</dbReference>
<comment type="function">
    <text evidence="9">Part of the twin-arginine translocation (Tat) system that transports large folded proteins containing a characteristic twin-arginine motif in their signal peptide across membranes. TatA could form the protein-conducting channel of the Tat system.</text>
</comment>
<evidence type="ECO:0000256" key="10">
    <source>
        <dbReference type="SAM" id="MobiDB-lite"/>
    </source>
</evidence>
<organism evidence="11 12">
    <name type="scientific">Cellulosimicrobium cellulans F16</name>
    <dbReference type="NCBI Taxonomy" id="1350482"/>
    <lineage>
        <taxon>Bacteria</taxon>
        <taxon>Bacillati</taxon>
        <taxon>Actinomycetota</taxon>
        <taxon>Actinomycetes</taxon>
        <taxon>Micrococcales</taxon>
        <taxon>Promicromonosporaceae</taxon>
        <taxon>Cellulosimicrobium</taxon>
    </lineage>
</organism>
<dbReference type="PANTHER" id="PTHR42982">
    <property type="entry name" value="SEC-INDEPENDENT PROTEIN TRANSLOCASE PROTEIN TATA"/>
    <property type="match status" value="1"/>
</dbReference>
<dbReference type="Gene3D" id="1.20.5.3310">
    <property type="match status" value="1"/>
</dbReference>
<keyword evidence="4 9" id="KW-0812">Transmembrane</keyword>
<reference evidence="11 12" key="1">
    <citation type="journal article" date="2015" name="Sci. Rep.">
        <title>Functional and structural properties of a novel cellulosome-like multienzyme complex: efficient glycoside hydrolysis of water-insoluble 7-xylosyl-10-deacetylpaclitaxel.</title>
        <authorList>
            <person name="Dou T.Y."/>
            <person name="Luan H.W."/>
            <person name="Ge G.B."/>
            <person name="Dong M.M."/>
            <person name="Zou H.F."/>
            <person name="He Y.Q."/>
            <person name="Cui P."/>
            <person name="Wang J.Y."/>
            <person name="Hao D.C."/>
            <person name="Yang S.L."/>
            <person name="Yang L."/>
        </authorList>
    </citation>
    <scope>NUCLEOTIDE SEQUENCE [LARGE SCALE GENOMIC DNA]</scope>
    <source>
        <strain evidence="11 12">F16</strain>
    </source>
</reference>
<keyword evidence="8 9" id="KW-0472">Membrane</keyword>
<keyword evidence="12" id="KW-1185">Reference proteome</keyword>
<comment type="subcellular location">
    <subcellularLocation>
        <location evidence="1 9">Cell membrane</location>
        <topology evidence="1 9">Single-pass membrane protein</topology>
    </subcellularLocation>
</comment>
<dbReference type="NCBIfam" id="TIGR01411">
    <property type="entry name" value="tatAE"/>
    <property type="match status" value="1"/>
</dbReference>
<dbReference type="Proteomes" id="UP000037387">
    <property type="component" value="Unassembled WGS sequence"/>
</dbReference>
<evidence type="ECO:0000256" key="4">
    <source>
        <dbReference type="ARBA" id="ARBA00022692"/>
    </source>
</evidence>
<keyword evidence="5 9" id="KW-0653">Protein transport</keyword>
<dbReference type="GO" id="GO:0008320">
    <property type="term" value="F:protein transmembrane transporter activity"/>
    <property type="evidence" value="ECO:0007669"/>
    <property type="project" value="UniProtKB-UniRule"/>
</dbReference>
<evidence type="ECO:0000313" key="12">
    <source>
        <dbReference type="Proteomes" id="UP000037387"/>
    </source>
</evidence>
<accession>A0A0M0F6J2</accession>
<dbReference type="NCBIfam" id="NF001854">
    <property type="entry name" value="PRK00575.1"/>
    <property type="match status" value="1"/>
</dbReference>
<evidence type="ECO:0000256" key="1">
    <source>
        <dbReference type="ARBA" id="ARBA00004162"/>
    </source>
</evidence>
<dbReference type="GO" id="GO:0043953">
    <property type="term" value="P:protein transport by the Tat complex"/>
    <property type="evidence" value="ECO:0007669"/>
    <property type="project" value="UniProtKB-UniRule"/>
</dbReference>
<evidence type="ECO:0000256" key="8">
    <source>
        <dbReference type="ARBA" id="ARBA00023136"/>
    </source>
</evidence>
<feature type="compositionally biased region" description="Low complexity" evidence="10">
    <location>
        <begin position="61"/>
        <end position="80"/>
    </location>
</feature>
<gene>
    <name evidence="9" type="primary">tatA</name>
    <name evidence="11" type="ORF">M768_19685</name>
</gene>
<feature type="region of interest" description="Disordered" evidence="10">
    <location>
        <begin position="43"/>
        <end position="88"/>
    </location>
</feature>
<keyword evidence="3 9" id="KW-1003">Cell membrane</keyword>
<keyword evidence="7 9" id="KW-0811">Translocation</keyword>
<evidence type="ECO:0000256" key="5">
    <source>
        <dbReference type="ARBA" id="ARBA00022927"/>
    </source>
</evidence>
<evidence type="ECO:0000256" key="6">
    <source>
        <dbReference type="ARBA" id="ARBA00022989"/>
    </source>
</evidence>
<proteinExistence type="inferred from homology"/>
<dbReference type="GO" id="GO:0033281">
    <property type="term" value="C:TAT protein transport complex"/>
    <property type="evidence" value="ECO:0007669"/>
    <property type="project" value="UniProtKB-UniRule"/>
</dbReference>
<evidence type="ECO:0000256" key="9">
    <source>
        <dbReference type="HAMAP-Rule" id="MF_00236"/>
    </source>
</evidence>
<evidence type="ECO:0000256" key="3">
    <source>
        <dbReference type="ARBA" id="ARBA00022475"/>
    </source>
</evidence>
<evidence type="ECO:0000256" key="2">
    <source>
        <dbReference type="ARBA" id="ARBA00022448"/>
    </source>
</evidence>
<dbReference type="Pfam" id="PF02416">
    <property type="entry name" value="TatA_B_E"/>
    <property type="match status" value="1"/>
</dbReference>
<dbReference type="AlphaFoldDB" id="A0A0M0F6J2"/>
<dbReference type="InterPro" id="IPR006312">
    <property type="entry name" value="TatA/E"/>
</dbReference>
<sequence length="88" mass="9080">MGMLKPWHIIVLVVVILLLFGARRLPDLAKSVGQSLKIFKSEVKDLREDDNPPPAAGGPGTTTPSTGTSAPTVTGGTTSPEPGDTSKG</sequence>
<comment type="caution">
    <text evidence="11">The sequence shown here is derived from an EMBL/GenBank/DDBJ whole genome shotgun (WGS) entry which is preliminary data.</text>
</comment>
<comment type="subunit">
    <text evidence="9">The Tat system comprises two distinct complexes: a TatABC complex, containing multiple copies of TatA, TatB and TatC subunits, and a separate TatA complex, containing only TatA subunits. Substrates initially bind to the TatABC complex, which probably triggers association of the separate TatA complex to form the active translocon.</text>
</comment>
<dbReference type="PATRIC" id="fig|1350482.3.peg.2718"/>
<protein>
    <recommendedName>
        <fullName evidence="9">Sec-independent protein translocase protein TatA</fullName>
    </recommendedName>
</protein>
<dbReference type="RefSeq" id="WP_053370847.1">
    <property type="nucleotide sequence ID" value="NZ_KQ435291.1"/>
</dbReference>